<reference evidence="11 12" key="1">
    <citation type="submission" date="2019-06" db="EMBL/GenBank/DDBJ databases">
        <title>Genome Sequence of the Brown Rot Fungal Pathogen Monilinia fructicola.</title>
        <authorList>
            <person name="De Miccolis Angelini R.M."/>
            <person name="Landi L."/>
            <person name="Abate D."/>
            <person name="Pollastro S."/>
            <person name="Romanazzi G."/>
            <person name="Faretra F."/>
        </authorList>
    </citation>
    <scope>NUCLEOTIDE SEQUENCE [LARGE SCALE GENOMIC DNA]</scope>
    <source>
        <strain evidence="11 12">Mfrc123</strain>
    </source>
</reference>
<dbReference type="GO" id="GO:0051087">
    <property type="term" value="F:protein-folding chaperone binding"/>
    <property type="evidence" value="ECO:0007669"/>
    <property type="project" value="TreeGrafter"/>
</dbReference>
<organism evidence="11 12">
    <name type="scientific">Monilinia fructicola</name>
    <name type="common">Brown rot fungus</name>
    <name type="synonym">Ciboria fructicola</name>
    <dbReference type="NCBI Taxonomy" id="38448"/>
    <lineage>
        <taxon>Eukaryota</taxon>
        <taxon>Fungi</taxon>
        <taxon>Dikarya</taxon>
        <taxon>Ascomycota</taxon>
        <taxon>Pezizomycotina</taxon>
        <taxon>Leotiomycetes</taxon>
        <taxon>Helotiales</taxon>
        <taxon>Sclerotiniaceae</taxon>
        <taxon>Monilinia</taxon>
    </lineage>
</organism>
<dbReference type="PANTHER" id="PTHR44140">
    <property type="entry name" value="LD25575P"/>
    <property type="match status" value="1"/>
</dbReference>
<evidence type="ECO:0000256" key="6">
    <source>
        <dbReference type="ARBA" id="ARBA00073740"/>
    </source>
</evidence>
<keyword evidence="2 9" id="KW-0732">Signal</keyword>
<dbReference type="SMART" id="SM00271">
    <property type="entry name" value="DnaJ"/>
    <property type="match status" value="1"/>
</dbReference>
<dbReference type="PROSITE" id="PS50076">
    <property type="entry name" value="DNAJ_2"/>
    <property type="match status" value="1"/>
</dbReference>
<feature type="signal peptide" evidence="9">
    <location>
        <begin position="1"/>
        <end position="26"/>
    </location>
</feature>
<dbReference type="SMART" id="SM00028">
    <property type="entry name" value="TPR"/>
    <property type="match status" value="5"/>
</dbReference>
<evidence type="ECO:0000313" key="12">
    <source>
        <dbReference type="Proteomes" id="UP000322873"/>
    </source>
</evidence>
<evidence type="ECO:0000256" key="2">
    <source>
        <dbReference type="ARBA" id="ARBA00022729"/>
    </source>
</evidence>
<dbReference type="VEuPathDB" id="FungiDB:MFRU_019g00270"/>
<dbReference type="FunFam" id="1.10.287.110:FF:000083">
    <property type="entry name" value="DnaJ and TPR domain protein"/>
    <property type="match status" value="1"/>
</dbReference>
<dbReference type="GO" id="GO:0005788">
    <property type="term" value="C:endoplasmic reticulum lumen"/>
    <property type="evidence" value="ECO:0007669"/>
    <property type="project" value="UniProtKB-SubCell"/>
</dbReference>
<feature type="region of interest" description="Disordered" evidence="8">
    <location>
        <begin position="473"/>
        <end position="509"/>
    </location>
</feature>
<keyword evidence="5" id="KW-0256">Endoplasmic reticulum</keyword>
<dbReference type="PRINTS" id="PR00625">
    <property type="entry name" value="JDOMAIN"/>
</dbReference>
<feature type="chain" id="PRO_5024278450" description="Tetratricopeptide repeat and J domain-containing co-chaperone DNJ1" evidence="9">
    <location>
        <begin position="27"/>
        <end position="590"/>
    </location>
</feature>
<dbReference type="GO" id="GO:0034975">
    <property type="term" value="P:protein folding in endoplasmic reticulum"/>
    <property type="evidence" value="ECO:0007669"/>
    <property type="project" value="TreeGrafter"/>
</dbReference>
<dbReference type="GO" id="GO:0051787">
    <property type="term" value="F:misfolded protein binding"/>
    <property type="evidence" value="ECO:0007669"/>
    <property type="project" value="TreeGrafter"/>
</dbReference>
<dbReference type="InterPro" id="IPR051727">
    <property type="entry name" value="DnaJ_C3_Co-chaperones"/>
</dbReference>
<dbReference type="SUPFAM" id="SSF48452">
    <property type="entry name" value="TPR-like"/>
    <property type="match status" value="3"/>
</dbReference>
<dbReference type="Proteomes" id="UP000322873">
    <property type="component" value="Unassembled WGS sequence"/>
</dbReference>
<evidence type="ECO:0000256" key="9">
    <source>
        <dbReference type="SAM" id="SignalP"/>
    </source>
</evidence>
<sequence>MIVKVKLSVLAFAATLLSSNSLCVSALSAADIPSDTPISSLLASANAHLAKGETNDALTYYDIAIARDPSNYLSHFRRGAAYLSLGRMAQAAQDFDKVLTIKPGHEPALSQRAKIRAKNGDWEAAKQDYLTLGSAQGAEEELEKLIEAQGAASLATDAEKSQNWEECVTQAGAAIMVASKVVSLRKTRAHCRFERGEVQEGMSDLKHVLQMQPGLTDPHLQISTINFYNLGELEQGMDQLRKCLHSDPDSKSCKKLYRREKTIDKTLAQVQKHFDKHQYSSGVKLLVPSGEEVGLVQEIKDDIKESRESGIIPEHAPNHLVTRLVELVCQAYHETKNVKKATTYCEEALSLNENSLYGLLHKAQRHIEAENYEAAISALNTAKENHPDANQIGGLLQNAHVELKRSKTKDYYKILGVSKDADELQIKAAYRRAIKLNHPDKAHKQGITKEVAEKKMAAINEAYEVLSDPELKARFDQGDDPNDHEQQRGNPFQGGSPFGGGGFPFQHGGHHGGGQQFNFKFGVSLVDGDSTIQLICKNIYLQTQIMELKMDARSCGNLRARRQVSKFEFFILERLRNDNISNPFLIDRNM</sequence>
<keyword evidence="3" id="KW-0677">Repeat</keyword>
<dbReference type="PROSITE" id="PS50005">
    <property type="entry name" value="TPR"/>
    <property type="match status" value="2"/>
</dbReference>
<dbReference type="AlphaFoldDB" id="A0A5M9JAJ7"/>
<dbReference type="SUPFAM" id="SSF46565">
    <property type="entry name" value="Chaperone J-domain"/>
    <property type="match status" value="1"/>
</dbReference>
<keyword evidence="12" id="KW-1185">Reference proteome</keyword>
<feature type="repeat" description="TPR" evidence="7">
    <location>
        <begin position="72"/>
        <end position="105"/>
    </location>
</feature>
<evidence type="ECO:0000256" key="8">
    <source>
        <dbReference type="SAM" id="MobiDB-lite"/>
    </source>
</evidence>
<evidence type="ECO:0000256" key="7">
    <source>
        <dbReference type="PROSITE-ProRule" id="PRU00339"/>
    </source>
</evidence>
<proteinExistence type="predicted"/>
<dbReference type="EMBL" id="VICG01000012">
    <property type="protein sequence ID" value="KAA8566344.1"/>
    <property type="molecule type" value="Genomic_DNA"/>
</dbReference>
<dbReference type="Gene3D" id="1.25.40.10">
    <property type="entry name" value="Tetratricopeptide repeat domain"/>
    <property type="match status" value="1"/>
</dbReference>
<keyword evidence="4 7" id="KW-0802">TPR repeat</keyword>
<dbReference type="InterPro" id="IPR019734">
    <property type="entry name" value="TPR_rpt"/>
</dbReference>
<evidence type="ECO:0000256" key="5">
    <source>
        <dbReference type="ARBA" id="ARBA00022824"/>
    </source>
</evidence>
<evidence type="ECO:0000313" key="11">
    <source>
        <dbReference type="EMBL" id="KAA8566344.1"/>
    </source>
</evidence>
<dbReference type="Pfam" id="PF13181">
    <property type="entry name" value="TPR_8"/>
    <property type="match status" value="1"/>
</dbReference>
<dbReference type="FunFam" id="1.25.40.10:FF:000224">
    <property type="entry name" value="DnaJ and TPR domain protein"/>
    <property type="match status" value="1"/>
</dbReference>
<evidence type="ECO:0000256" key="4">
    <source>
        <dbReference type="ARBA" id="ARBA00022803"/>
    </source>
</evidence>
<dbReference type="CDD" id="cd06257">
    <property type="entry name" value="DnaJ"/>
    <property type="match status" value="1"/>
</dbReference>
<gene>
    <name evidence="11" type="ORF">EYC84_008927</name>
</gene>
<evidence type="ECO:0000256" key="3">
    <source>
        <dbReference type="ARBA" id="ARBA00022737"/>
    </source>
</evidence>
<comment type="subcellular location">
    <subcellularLocation>
        <location evidence="1">Endoplasmic reticulum lumen</location>
    </subcellularLocation>
</comment>
<dbReference type="InterPro" id="IPR036869">
    <property type="entry name" value="J_dom_sf"/>
</dbReference>
<dbReference type="Pfam" id="PF00226">
    <property type="entry name" value="DnaJ"/>
    <property type="match status" value="1"/>
</dbReference>
<dbReference type="PANTHER" id="PTHR44140:SF2">
    <property type="entry name" value="LD25575P"/>
    <property type="match status" value="1"/>
</dbReference>
<evidence type="ECO:0000259" key="10">
    <source>
        <dbReference type="PROSITE" id="PS50076"/>
    </source>
</evidence>
<protein>
    <recommendedName>
        <fullName evidence="6">Tetratricopeptide repeat and J domain-containing co-chaperone DNJ1</fullName>
    </recommendedName>
</protein>
<name>A0A5M9JAJ7_MONFR</name>
<feature type="domain" description="J" evidence="10">
    <location>
        <begin position="410"/>
        <end position="479"/>
    </location>
</feature>
<evidence type="ECO:0000256" key="1">
    <source>
        <dbReference type="ARBA" id="ARBA00004319"/>
    </source>
</evidence>
<dbReference type="Gene3D" id="1.10.287.110">
    <property type="entry name" value="DnaJ domain"/>
    <property type="match status" value="1"/>
</dbReference>
<dbReference type="InterPro" id="IPR001623">
    <property type="entry name" value="DnaJ_domain"/>
</dbReference>
<dbReference type="Pfam" id="PF13432">
    <property type="entry name" value="TPR_16"/>
    <property type="match status" value="1"/>
</dbReference>
<comment type="caution">
    <text evidence="11">The sequence shown here is derived from an EMBL/GenBank/DDBJ whole genome shotgun (WGS) entry which is preliminary data.</text>
</comment>
<dbReference type="InterPro" id="IPR011990">
    <property type="entry name" value="TPR-like_helical_dom_sf"/>
</dbReference>
<accession>A0A5M9JAJ7</accession>
<feature type="compositionally biased region" description="Basic and acidic residues" evidence="8">
    <location>
        <begin position="473"/>
        <end position="487"/>
    </location>
</feature>
<feature type="repeat" description="TPR" evidence="7">
    <location>
        <begin position="38"/>
        <end position="71"/>
    </location>
</feature>